<accession>A0AAN6DYQ6</accession>
<protein>
    <submittedName>
        <fullName evidence="2">Uncharacterized protein</fullName>
    </submittedName>
</protein>
<feature type="compositionally biased region" description="Polar residues" evidence="1">
    <location>
        <begin position="194"/>
        <end position="208"/>
    </location>
</feature>
<evidence type="ECO:0000313" key="3">
    <source>
        <dbReference type="Proteomes" id="UP001203852"/>
    </source>
</evidence>
<evidence type="ECO:0000313" key="2">
    <source>
        <dbReference type="EMBL" id="KAI1613370.1"/>
    </source>
</evidence>
<name>A0AAN6DYQ6_9EURO</name>
<feature type="compositionally biased region" description="Acidic residues" evidence="1">
    <location>
        <begin position="271"/>
        <end position="282"/>
    </location>
</feature>
<comment type="caution">
    <text evidence="2">The sequence shown here is derived from an EMBL/GenBank/DDBJ whole genome shotgun (WGS) entry which is preliminary data.</text>
</comment>
<feature type="region of interest" description="Disordered" evidence="1">
    <location>
        <begin position="119"/>
        <end position="210"/>
    </location>
</feature>
<sequence>MIKTREEMNHVPVPVPCYWPESREPPCSFAAELQTLGRHIKNDHGLQIGFGCEYCGFTHPSELVIRNHLCSAPEYEPSKTKVPKSEYAKARYYRKLYRKRNPSAYGIPKYAFWRQTFKPGNGKRKAETKAAISGKALSHVEPHLDQKTDSDQESKSNQENESHQEAQSGRELQSDQDADSDQESDSTQEAQSGWGAQSGQEASSNPTQHHCPKCQTAIIPYTKKGIFTHRLSAGHKTIIDLNPKQLLRNKRSRQEELPEDVFVPPSIGVDTDTDSNEDDSSEYADHDISFNQGLDCYENKKNQEKNEPTVEHILPPTLDHQTHTPLTAINQQQAQDLQRKHQEELSKLFFQCIHPKHRAKVKSILATYVMIGDSKTIIIALACADMDIDPEKTVFALRKDSGWYCQVPQCGAVYHLDYPFAIKLHLEAHGPNQWFCGESECTAPGPYGNKQQLNDHIATQHINSAYSHRAVRRVPKHEVSVSQLSSLLNLLPLPIREGTEEERYQEDYAFFEGVNKDEWDLWLKFGKMRDYARREDFDINQYYDTTMKWYQLYRPPAKLGPDLYKINFGLLTRLYIVLDAKCFEEGREIIEIYHNFCMEIGSQHRDVVLAHLRRETNSSDCGPGLRVPGFHLDGSRMAGEADVQPYNGRYQLLCPWPGCQFLGAPDRRSRMARHFVTRHLGCQWWCHEKGCESYCAYRNFWNLERHRMFCHVGASLQCGHKSCNQVLVKHWFSKAHLTEQRLRQHDEAIFNATLAGMRQTLRTTELVPASHALPTAQEYRNRFRNGSLAFFTAARRAKCERQNLEVLAVYALDISNTQYENGSTCSGFYYGRRRFVCADSVPLGIDTTRLLFVPTRMLFTVSDTCDFCVFVMSRIRRVLAERPSPISFGVSDKRLGTRNRYGLGSSITNHESFRLYTARSPLILTPMAEKYRFLKESAPYRIRIIDYETVAVHEPGLPLLPTEITVRNGSGEIIVSCIISDEGMTNAEFEDMMRSMGYTHHKSFESARRIRGPQHGPLRGPTKTSKEIVQILLDHGLGPDTFLAEWSMSAFDIRCMEVTVKAAGRSPNEILPPRSDCWLVCRDFMRALPGLSSSYTLANIVKLMNPSLVPGMRFHTSSADTLALYNVIHHFVFVYGHGGNPLLAGQSTPRVADRVD</sequence>
<organism evidence="2 3">
    <name type="scientific">Exophiala viscosa</name>
    <dbReference type="NCBI Taxonomy" id="2486360"/>
    <lineage>
        <taxon>Eukaryota</taxon>
        <taxon>Fungi</taxon>
        <taxon>Dikarya</taxon>
        <taxon>Ascomycota</taxon>
        <taxon>Pezizomycotina</taxon>
        <taxon>Eurotiomycetes</taxon>
        <taxon>Chaetothyriomycetidae</taxon>
        <taxon>Chaetothyriales</taxon>
        <taxon>Herpotrichiellaceae</taxon>
        <taxon>Exophiala</taxon>
    </lineage>
</organism>
<dbReference type="Proteomes" id="UP001203852">
    <property type="component" value="Unassembled WGS sequence"/>
</dbReference>
<dbReference type="AlphaFoldDB" id="A0AAN6DYQ6"/>
<dbReference type="EMBL" id="MU404354">
    <property type="protein sequence ID" value="KAI1613370.1"/>
    <property type="molecule type" value="Genomic_DNA"/>
</dbReference>
<feature type="compositionally biased region" description="Basic and acidic residues" evidence="1">
    <location>
        <begin position="138"/>
        <end position="164"/>
    </location>
</feature>
<feature type="compositionally biased region" description="Acidic residues" evidence="1">
    <location>
        <begin position="174"/>
        <end position="186"/>
    </location>
</feature>
<keyword evidence="3" id="KW-1185">Reference proteome</keyword>
<feature type="region of interest" description="Disordered" evidence="1">
    <location>
        <begin position="251"/>
        <end position="285"/>
    </location>
</feature>
<evidence type="ECO:0000256" key="1">
    <source>
        <dbReference type="SAM" id="MobiDB-lite"/>
    </source>
</evidence>
<reference evidence="2" key="1">
    <citation type="journal article" date="2022" name="bioRxiv">
        <title>Deciphering the potential niche of two novel black yeast fungi from a biological soil crust based on their genomes, phenotypes, and melanin regulation.</title>
        <authorList>
            <consortium name="DOE Joint Genome Institute"/>
            <person name="Carr E.C."/>
            <person name="Barton Q."/>
            <person name="Grambo S."/>
            <person name="Sullivan M."/>
            <person name="Renfro C.M."/>
            <person name="Kuo A."/>
            <person name="Pangilinan J."/>
            <person name="Lipzen A."/>
            <person name="Keymanesh K."/>
            <person name="Savage E."/>
            <person name="Barry K."/>
            <person name="Grigoriev I.V."/>
            <person name="Riekhof W.R."/>
            <person name="Harris S.S."/>
        </authorList>
    </citation>
    <scope>NUCLEOTIDE SEQUENCE</scope>
    <source>
        <strain evidence="2">JF 03-4F</strain>
    </source>
</reference>
<proteinExistence type="predicted"/>
<gene>
    <name evidence="2" type="ORF">EDD36DRAFT_263458</name>
</gene>